<sequence>MEFKGLCFALCFLLSAASVSGQGFHPPGQISEVCFECLCEASTGCDMEIGCVSNGVGQYHCGPYYISYEYWVDGGKPDEDPDNPLDFEQCLNKKPCAEASIRGYVQKWSQDCNGDQQIDCYDWGLIHKAGPYGCNGTWVQKTEFWSRFRACYDKVYEFYDKASLA</sequence>
<evidence type="ECO:0000256" key="9">
    <source>
        <dbReference type="SAM" id="SignalP"/>
    </source>
</evidence>
<evidence type="ECO:0000313" key="10">
    <source>
        <dbReference type="EMBL" id="KFM58042.1"/>
    </source>
</evidence>
<dbReference type="EC" id="3.2.1.17" evidence="2"/>
<feature type="disulfide bond" evidence="8">
    <location>
        <begin position="39"/>
        <end position="45"/>
    </location>
</feature>
<dbReference type="Pfam" id="PF05497">
    <property type="entry name" value="Destabilase"/>
    <property type="match status" value="1"/>
</dbReference>
<dbReference type="OMA" id="INCANDP"/>
<keyword evidence="11" id="KW-1185">Reference proteome</keyword>
<evidence type="ECO:0000256" key="8">
    <source>
        <dbReference type="PIRSR" id="PIRSR608597-3"/>
    </source>
</evidence>
<accession>A0A087SYV3</accession>
<keyword evidence="6 8" id="KW-1015">Disulfide bond</keyword>
<dbReference type="PANTHER" id="PTHR11195:SF13">
    <property type="entry name" value="INVERTEBRATE-TYPE LYSOZYME 2-RELATED"/>
    <property type="match status" value="1"/>
</dbReference>
<name>A0A087SYV3_STEMI</name>
<dbReference type="PANTHER" id="PTHR11195">
    <property type="entry name" value="DESTABILASE-RELATED"/>
    <property type="match status" value="1"/>
</dbReference>
<feature type="signal peptide" evidence="9">
    <location>
        <begin position="1"/>
        <end position="21"/>
    </location>
</feature>
<keyword evidence="4" id="KW-0081">Bacteriolytic enzyme</keyword>
<evidence type="ECO:0000256" key="2">
    <source>
        <dbReference type="ARBA" id="ARBA00012732"/>
    </source>
</evidence>
<dbReference type="PROSITE" id="PS51909">
    <property type="entry name" value="LYSOZYME_I"/>
    <property type="match status" value="1"/>
</dbReference>
<evidence type="ECO:0000313" key="11">
    <source>
        <dbReference type="Proteomes" id="UP000054359"/>
    </source>
</evidence>
<keyword evidence="7" id="KW-0326">Glycosidase</keyword>
<feature type="disulfide bond" evidence="8">
    <location>
        <begin position="90"/>
        <end position="96"/>
    </location>
</feature>
<dbReference type="OrthoDB" id="6337871at2759"/>
<evidence type="ECO:0000256" key="1">
    <source>
        <dbReference type="ARBA" id="ARBA00000632"/>
    </source>
</evidence>
<feature type="non-terminal residue" evidence="10">
    <location>
        <position position="165"/>
    </location>
</feature>
<reference evidence="10 11" key="1">
    <citation type="submission" date="2013-11" db="EMBL/GenBank/DDBJ databases">
        <title>Genome sequencing of Stegodyphus mimosarum.</title>
        <authorList>
            <person name="Bechsgaard J."/>
        </authorList>
    </citation>
    <scope>NUCLEOTIDE SEQUENCE [LARGE SCALE GENOMIC DNA]</scope>
</reference>
<gene>
    <name evidence="10" type="ORF">X975_01797</name>
</gene>
<feature type="chain" id="PRO_5001829171" description="lysozyme" evidence="9">
    <location>
        <begin position="22"/>
        <end position="165"/>
    </location>
</feature>
<dbReference type="GO" id="GO:0031640">
    <property type="term" value="P:killing of cells of another organism"/>
    <property type="evidence" value="ECO:0007669"/>
    <property type="project" value="UniProtKB-KW"/>
</dbReference>
<dbReference type="AlphaFoldDB" id="A0A087SYV3"/>
<dbReference type="Gene3D" id="1.10.530.10">
    <property type="match status" value="1"/>
</dbReference>
<comment type="catalytic activity">
    <reaction evidence="1">
        <text>Hydrolysis of (1-&gt;4)-beta-linkages between N-acetylmuramic acid and N-acetyl-D-glucosamine residues in a peptidoglycan and between N-acetyl-D-glucosamine residues in chitodextrins.</text>
        <dbReference type="EC" id="3.2.1.17"/>
    </reaction>
</comment>
<evidence type="ECO:0000256" key="3">
    <source>
        <dbReference type="ARBA" id="ARBA00022529"/>
    </source>
</evidence>
<feature type="disulfide bond" evidence="8">
    <location>
        <begin position="51"/>
        <end position="61"/>
    </location>
</feature>
<dbReference type="GO" id="GO:0003796">
    <property type="term" value="F:lysozyme activity"/>
    <property type="evidence" value="ECO:0007669"/>
    <property type="project" value="UniProtKB-EC"/>
</dbReference>
<proteinExistence type="predicted"/>
<dbReference type="STRING" id="407821.A0A087SYV3"/>
<evidence type="ECO:0000256" key="7">
    <source>
        <dbReference type="ARBA" id="ARBA00023295"/>
    </source>
</evidence>
<dbReference type="Proteomes" id="UP000054359">
    <property type="component" value="Unassembled WGS sequence"/>
</dbReference>
<evidence type="ECO:0000256" key="4">
    <source>
        <dbReference type="ARBA" id="ARBA00022638"/>
    </source>
</evidence>
<dbReference type="InterPro" id="IPR008597">
    <property type="entry name" value="Invert_lysozyme"/>
</dbReference>
<evidence type="ECO:0000256" key="6">
    <source>
        <dbReference type="ARBA" id="ARBA00023157"/>
    </source>
</evidence>
<dbReference type="EMBL" id="KK112597">
    <property type="protein sequence ID" value="KFM58042.1"/>
    <property type="molecule type" value="Genomic_DNA"/>
</dbReference>
<organism evidence="10 11">
    <name type="scientific">Stegodyphus mimosarum</name>
    <name type="common">African social velvet spider</name>
    <dbReference type="NCBI Taxonomy" id="407821"/>
    <lineage>
        <taxon>Eukaryota</taxon>
        <taxon>Metazoa</taxon>
        <taxon>Ecdysozoa</taxon>
        <taxon>Arthropoda</taxon>
        <taxon>Chelicerata</taxon>
        <taxon>Arachnida</taxon>
        <taxon>Araneae</taxon>
        <taxon>Araneomorphae</taxon>
        <taxon>Entelegynae</taxon>
        <taxon>Eresoidea</taxon>
        <taxon>Eresidae</taxon>
        <taxon>Stegodyphus</taxon>
    </lineage>
</organism>
<feature type="disulfide bond" evidence="8">
    <location>
        <begin position="34"/>
        <end position="120"/>
    </location>
</feature>
<dbReference type="GO" id="GO:0042742">
    <property type="term" value="P:defense response to bacterium"/>
    <property type="evidence" value="ECO:0007669"/>
    <property type="project" value="UniProtKB-KW"/>
</dbReference>
<keyword evidence="5" id="KW-0378">Hydrolase</keyword>
<evidence type="ECO:0000256" key="5">
    <source>
        <dbReference type="ARBA" id="ARBA00022801"/>
    </source>
</evidence>
<protein>
    <recommendedName>
        <fullName evidence="2">lysozyme</fullName>
        <ecNumber evidence="2">3.2.1.17</ecNumber>
    </recommendedName>
</protein>
<keyword evidence="9" id="KW-0732">Signal</keyword>
<keyword evidence="3" id="KW-0929">Antimicrobial</keyword>
<dbReference type="CDD" id="cd16890">
    <property type="entry name" value="lyz_i"/>
    <property type="match status" value="1"/>
</dbReference>